<evidence type="ECO:0000313" key="3">
    <source>
        <dbReference type="EMBL" id="JAG87229.1"/>
    </source>
</evidence>
<dbReference type="SUPFAM" id="SSF53167">
    <property type="entry name" value="Purine and uridine phosphorylases"/>
    <property type="match status" value="1"/>
</dbReference>
<dbReference type="GO" id="GO:0009116">
    <property type="term" value="P:nucleoside metabolic process"/>
    <property type="evidence" value="ECO:0007669"/>
    <property type="project" value="InterPro"/>
</dbReference>
<dbReference type="InterPro" id="IPR035994">
    <property type="entry name" value="Nucleoside_phosphorylase_sf"/>
</dbReference>
<dbReference type="Pfam" id="PF01048">
    <property type="entry name" value="PNP_UDP_1"/>
    <property type="match status" value="1"/>
</dbReference>
<feature type="domain" description="Nucleoside phosphorylase" evidence="2">
    <location>
        <begin position="52"/>
        <end position="328"/>
    </location>
</feature>
<keyword evidence="1" id="KW-0732">Signal</keyword>
<dbReference type="Gene3D" id="3.40.50.1580">
    <property type="entry name" value="Nucleoside phosphorylase domain"/>
    <property type="match status" value="1"/>
</dbReference>
<protein>
    <submittedName>
        <fullName evidence="3">TSA: Wollemia nobilis Ref_Wollemi_Transcript_13168_1277 transcribed RNA sequence</fullName>
    </submittedName>
</protein>
<dbReference type="GO" id="GO:0003824">
    <property type="term" value="F:catalytic activity"/>
    <property type="evidence" value="ECO:0007669"/>
    <property type="project" value="InterPro"/>
</dbReference>
<reference evidence="3" key="1">
    <citation type="submission" date="2015-02" db="EMBL/GenBank/DDBJ databases">
        <title>A transcriptome of Wollemia nobilis - a relic of Gondwana.</title>
        <authorList>
            <person name="Chia J.Y."/>
            <person name="Leong Y.S."/>
            <person name="Abdul Karim S."/>
            <person name="Wan Azmi N."/>
            <person name="Hercus R."/>
            <person name="Croft L."/>
        </authorList>
    </citation>
    <scope>NUCLEOTIDE SEQUENCE</scope>
    <source>
        <strain evidence="3">MaeBrown</strain>
        <tissue evidence="3">Leaf</tissue>
    </source>
</reference>
<evidence type="ECO:0000256" key="1">
    <source>
        <dbReference type="SAM" id="SignalP"/>
    </source>
</evidence>
<feature type="chain" id="PRO_5002202251" evidence="1">
    <location>
        <begin position="26"/>
        <end position="348"/>
    </location>
</feature>
<sequence>MAFRSCLLFPAFLLVLIAFPSQVRAEISEEVLEKIKFINERGDYYALVVPGETVLEAALQTFESSMPSIDIYGRRFHIGHIEGVRVILVMLGDGMLNAAQTTQMLLDKFKVIAVIHYGKAGSPKPHEVNLGDIVIPRDFAHCGAWYWEKFGGDANESVNRDIAKLRFADYNVQHKEIENSLENVYVQPGTSYSKPEEGKQTFLMSVDSTLYAVARKMSKKVELKQCVGKSLICLSKKPSVKLGVGIGCSADIFVNNKAFRDFLGRELDAATIDSESAAVAWVCLSDSKPFIAMRSIVDYAGGDLPGENDAKAILSLWAPDAIQALRAYFNELGKNGSNLRSVTGSKIW</sequence>
<dbReference type="PANTHER" id="PTHR21234:SF42">
    <property type="entry name" value="PHOSPHORYLASE SUPERFAMILY PROTEIN"/>
    <property type="match status" value="1"/>
</dbReference>
<accession>A0A0C9RU00</accession>
<proteinExistence type="predicted"/>
<feature type="signal peptide" evidence="1">
    <location>
        <begin position="1"/>
        <end position="25"/>
    </location>
</feature>
<dbReference type="InterPro" id="IPR000845">
    <property type="entry name" value="Nucleoside_phosphorylase_d"/>
</dbReference>
<dbReference type="EMBL" id="GCHU01013092">
    <property type="protein sequence ID" value="JAG87229.1"/>
    <property type="molecule type" value="Transcribed_RNA"/>
</dbReference>
<name>A0A0C9RU00_9CONI</name>
<organism evidence="3">
    <name type="scientific">Wollemia nobilis</name>
    <dbReference type="NCBI Taxonomy" id="56998"/>
    <lineage>
        <taxon>Eukaryota</taxon>
        <taxon>Viridiplantae</taxon>
        <taxon>Streptophyta</taxon>
        <taxon>Embryophyta</taxon>
        <taxon>Tracheophyta</taxon>
        <taxon>Spermatophyta</taxon>
        <taxon>Pinopsida</taxon>
        <taxon>Pinidae</taxon>
        <taxon>Conifers II</taxon>
        <taxon>Araucariales</taxon>
        <taxon>Araucariaceae</taxon>
        <taxon>Wollemia</taxon>
    </lineage>
</organism>
<dbReference type="AlphaFoldDB" id="A0A0C9RU00"/>
<dbReference type="PANTHER" id="PTHR21234">
    <property type="entry name" value="PURINE NUCLEOSIDE PHOSPHORYLASE"/>
    <property type="match status" value="1"/>
</dbReference>
<dbReference type="CDD" id="cd09008">
    <property type="entry name" value="MTAN"/>
    <property type="match status" value="1"/>
</dbReference>
<evidence type="ECO:0000259" key="2">
    <source>
        <dbReference type="Pfam" id="PF01048"/>
    </source>
</evidence>